<evidence type="ECO:0000313" key="1">
    <source>
        <dbReference type="EMBL" id="GME86811.1"/>
    </source>
</evidence>
<organism evidence="1 2">
    <name type="scientific">Candida boidinii</name>
    <name type="common">Yeast</name>
    <dbReference type="NCBI Taxonomy" id="5477"/>
    <lineage>
        <taxon>Eukaryota</taxon>
        <taxon>Fungi</taxon>
        <taxon>Dikarya</taxon>
        <taxon>Ascomycota</taxon>
        <taxon>Saccharomycotina</taxon>
        <taxon>Pichiomycetes</taxon>
        <taxon>Pichiales</taxon>
        <taxon>Pichiaceae</taxon>
        <taxon>Ogataea</taxon>
        <taxon>Ogataea/Candida clade</taxon>
    </lineage>
</organism>
<name>A0ACB5TDL0_CANBO</name>
<keyword evidence="2" id="KW-1185">Reference proteome</keyword>
<reference evidence="1" key="1">
    <citation type="submission" date="2023-04" db="EMBL/GenBank/DDBJ databases">
        <title>Candida boidinii NBRC 1967.</title>
        <authorList>
            <person name="Ichikawa N."/>
            <person name="Sato H."/>
            <person name="Tonouchi N."/>
        </authorList>
    </citation>
    <scope>NUCLEOTIDE SEQUENCE</scope>
    <source>
        <strain evidence="1">NBRC 1967</strain>
    </source>
</reference>
<evidence type="ECO:0000313" key="2">
    <source>
        <dbReference type="Proteomes" id="UP001165101"/>
    </source>
</evidence>
<protein>
    <submittedName>
        <fullName evidence="1">Unnamed protein product</fullName>
    </submittedName>
</protein>
<sequence>MQNPPRRSIPNSSSSGPSGVSQYSGLPSNWTIKLSKTHGQEYFFNKITNESSWYPPEGTNKEILADYISKGLFNPTQVRVRHLLIKHRDSRRPSSWKTKEITRSKEEAIDTLKDWESKILNGSTTLEEVARTESDCSSHSKGGDLGFFARGQMQPPFEKAAFALQVGEISDIVETDSGVHLIERIG</sequence>
<comment type="caution">
    <text evidence="1">The sequence shown here is derived from an EMBL/GenBank/DDBJ whole genome shotgun (WGS) entry which is preliminary data.</text>
</comment>
<dbReference type="Proteomes" id="UP001165101">
    <property type="component" value="Unassembled WGS sequence"/>
</dbReference>
<dbReference type="EMBL" id="BSXV01000004">
    <property type="protein sequence ID" value="GME86811.1"/>
    <property type="molecule type" value="Genomic_DNA"/>
</dbReference>
<proteinExistence type="predicted"/>
<accession>A0ACB5TDL0</accession>
<gene>
    <name evidence="1" type="ORF">Cboi01_000001900</name>
</gene>